<evidence type="ECO:0000313" key="10">
    <source>
        <dbReference type="EMBL" id="PMQ19216.1"/>
    </source>
</evidence>
<keyword evidence="7 8" id="KW-0472">Membrane</keyword>
<evidence type="ECO:0000259" key="9">
    <source>
        <dbReference type="PROSITE" id="PS50850"/>
    </source>
</evidence>
<organism evidence="10 12">
    <name type="scientific">Glutamicibacter arilaitensis</name>
    <dbReference type="NCBI Taxonomy" id="256701"/>
    <lineage>
        <taxon>Bacteria</taxon>
        <taxon>Bacillati</taxon>
        <taxon>Actinomycetota</taxon>
        <taxon>Actinomycetes</taxon>
        <taxon>Micrococcales</taxon>
        <taxon>Micrococcaceae</taxon>
        <taxon>Glutamicibacter</taxon>
    </lineage>
</organism>
<keyword evidence="3" id="KW-0813">Transport</keyword>
<feature type="transmembrane region" description="Helical" evidence="8">
    <location>
        <begin position="488"/>
        <end position="510"/>
    </location>
</feature>
<reference evidence="11 13" key="2">
    <citation type="submission" date="2019-03" db="EMBL/GenBank/DDBJ databases">
        <title>Glutamicibacter sp. LJH19 genome.</title>
        <authorList>
            <person name="Sinai Borker S."/>
            <person name="Kumar R."/>
        </authorList>
    </citation>
    <scope>NUCLEOTIDE SEQUENCE [LARGE SCALE GENOMIC DNA]</scope>
    <source>
        <strain evidence="11 13">LJH19</strain>
    </source>
</reference>
<sequence length="519" mass="55503">MDKNKPDGERPIDLTEVAADRPQMKQQEVLKSIVGVLASFFAAMLAATIVSIALPTIMDVLGGTQTDFNWVLSTTLLANAATTPIWGKMADLFDKKKLLQVGILVFVLGSLLAGLSWSIPVLLFARVIQGIGMGGLTAMGMAVIGTVIPPRERGRYSGYFGAVMAVSTAAGPLLGGFIVDSPLGWRWCFFFGIPISLLSMVLIHRTLHLKHVKRPVHIDWVGAVLLTSAVSILLIWVSYVGKSDYFGWNSWQTYTMVSSVLLLTTILLMVESRVREPIIPLKIICTRTTSLAIMASIAIGVGMFGTGAFIGQYFQIAREATPTMAGLMTLPMIAGNYFGSVFSGQMITRFGRWKIYLLIGSILNVAGLGLLGMMRHDTEYWLLACGMFLNGVGMGFMLQNLVLSVQNTVKVTDIGAASSSVAFFRSVGGSAGVAVLGALLSRNVAELIAKSPLVSGQPSSPLANEDSLNLSGMPDALRQVVEAAYGEATGIVFVVSAAVAVVAFVCILLIKEVPLRQTI</sequence>
<feature type="transmembrane region" description="Helical" evidence="8">
    <location>
        <begin position="355"/>
        <end position="374"/>
    </location>
</feature>
<feature type="transmembrane region" description="Helical" evidence="8">
    <location>
        <begin position="184"/>
        <end position="204"/>
    </location>
</feature>
<dbReference type="Gene3D" id="1.20.1720.10">
    <property type="entry name" value="Multidrug resistance protein D"/>
    <property type="match status" value="1"/>
</dbReference>
<accession>A0A2N7RZ96</accession>
<dbReference type="OMA" id="YINLCLG"/>
<feature type="transmembrane region" description="Helical" evidence="8">
    <location>
        <begin position="422"/>
        <end position="440"/>
    </location>
</feature>
<feature type="transmembrane region" description="Helical" evidence="8">
    <location>
        <begin position="123"/>
        <end position="144"/>
    </location>
</feature>
<name>A0A2N7RZ96_9MICC</name>
<dbReference type="PROSITE" id="PS50850">
    <property type="entry name" value="MFS"/>
    <property type="match status" value="1"/>
</dbReference>
<evidence type="ECO:0000256" key="2">
    <source>
        <dbReference type="ARBA" id="ARBA00007520"/>
    </source>
</evidence>
<evidence type="ECO:0000313" key="11">
    <source>
        <dbReference type="EMBL" id="TFH54794.1"/>
    </source>
</evidence>
<feature type="transmembrane region" description="Helical" evidence="8">
    <location>
        <begin position="33"/>
        <end position="56"/>
    </location>
</feature>
<dbReference type="Gene3D" id="1.20.1250.20">
    <property type="entry name" value="MFS general substrate transporter like domains"/>
    <property type="match status" value="1"/>
</dbReference>
<dbReference type="RefSeq" id="WP_013347965.1">
    <property type="nucleotide sequence ID" value="NZ_JABUYH010000031.1"/>
</dbReference>
<dbReference type="GO" id="GO:0022857">
    <property type="term" value="F:transmembrane transporter activity"/>
    <property type="evidence" value="ECO:0007669"/>
    <property type="project" value="InterPro"/>
</dbReference>
<evidence type="ECO:0000256" key="8">
    <source>
        <dbReference type="SAM" id="Phobius"/>
    </source>
</evidence>
<dbReference type="PANTHER" id="PTHR23501:SF197">
    <property type="entry name" value="COMD"/>
    <property type="match status" value="1"/>
</dbReference>
<feature type="transmembrane region" description="Helical" evidence="8">
    <location>
        <begin position="380"/>
        <end position="402"/>
    </location>
</feature>
<keyword evidence="5 8" id="KW-0812">Transmembrane</keyword>
<protein>
    <submittedName>
        <fullName evidence="10">MFS transporter</fullName>
    </submittedName>
</protein>
<evidence type="ECO:0000256" key="3">
    <source>
        <dbReference type="ARBA" id="ARBA00022448"/>
    </source>
</evidence>
<evidence type="ECO:0000313" key="13">
    <source>
        <dbReference type="Proteomes" id="UP000297638"/>
    </source>
</evidence>
<dbReference type="GO" id="GO:0005886">
    <property type="term" value="C:plasma membrane"/>
    <property type="evidence" value="ECO:0007669"/>
    <property type="project" value="UniProtKB-SubCell"/>
</dbReference>
<dbReference type="PANTHER" id="PTHR23501">
    <property type="entry name" value="MAJOR FACILITATOR SUPERFAMILY"/>
    <property type="match status" value="1"/>
</dbReference>
<evidence type="ECO:0000256" key="4">
    <source>
        <dbReference type="ARBA" id="ARBA00022475"/>
    </source>
</evidence>
<dbReference type="Proteomes" id="UP000297638">
    <property type="component" value="Unassembled WGS sequence"/>
</dbReference>
<dbReference type="EMBL" id="PNQX01000002">
    <property type="protein sequence ID" value="PMQ19216.1"/>
    <property type="molecule type" value="Genomic_DNA"/>
</dbReference>
<reference evidence="10 12" key="1">
    <citation type="journal article" date="2017" name="Elife">
        <title>Extensive horizontal gene transfer in cheese-associated bacteria.</title>
        <authorList>
            <person name="Bonham K.S."/>
            <person name="Wolfe B.E."/>
            <person name="Dutton R.J."/>
        </authorList>
    </citation>
    <scope>NUCLEOTIDE SEQUENCE [LARGE SCALE GENOMIC DNA]</scope>
    <source>
        <strain evidence="10 12">JB182</strain>
    </source>
</reference>
<dbReference type="AlphaFoldDB" id="A0A2N7RZ96"/>
<dbReference type="PRINTS" id="PR01036">
    <property type="entry name" value="TCRTETB"/>
</dbReference>
<dbReference type="InterPro" id="IPR020846">
    <property type="entry name" value="MFS_dom"/>
</dbReference>
<dbReference type="GeneID" id="303184212"/>
<dbReference type="SUPFAM" id="SSF103473">
    <property type="entry name" value="MFS general substrate transporter"/>
    <property type="match status" value="1"/>
</dbReference>
<feature type="transmembrane region" description="Helical" evidence="8">
    <location>
        <begin position="251"/>
        <end position="270"/>
    </location>
</feature>
<feature type="transmembrane region" description="Helical" evidence="8">
    <location>
        <begin position="291"/>
        <end position="311"/>
    </location>
</feature>
<feature type="domain" description="Major facilitator superfamily (MFS) profile" evidence="9">
    <location>
        <begin position="32"/>
        <end position="515"/>
    </location>
</feature>
<dbReference type="EMBL" id="SPDS01000002">
    <property type="protein sequence ID" value="TFH54794.1"/>
    <property type="molecule type" value="Genomic_DNA"/>
</dbReference>
<feature type="transmembrane region" description="Helical" evidence="8">
    <location>
        <begin position="68"/>
        <end position="86"/>
    </location>
</feature>
<dbReference type="InterPro" id="IPR036259">
    <property type="entry name" value="MFS_trans_sf"/>
</dbReference>
<proteinExistence type="inferred from homology"/>
<feature type="transmembrane region" description="Helical" evidence="8">
    <location>
        <begin position="216"/>
        <end position="239"/>
    </location>
</feature>
<dbReference type="FunFam" id="1.20.1720.10:FF:000004">
    <property type="entry name" value="EmrB/QacA family drug resistance transporter"/>
    <property type="match status" value="1"/>
</dbReference>
<gene>
    <name evidence="10" type="ORF">CIK84_10870</name>
    <name evidence="11" type="ORF">EXY26_12455</name>
</gene>
<dbReference type="Pfam" id="PF07690">
    <property type="entry name" value="MFS_1"/>
    <property type="match status" value="1"/>
</dbReference>
<evidence type="ECO:0000256" key="6">
    <source>
        <dbReference type="ARBA" id="ARBA00022989"/>
    </source>
</evidence>
<feature type="transmembrane region" description="Helical" evidence="8">
    <location>
        <begin position="323"/>
        <end position="343"/>
    </location>
</feature>
<dbReference type="Proteomes" id="UP000235739">
    <property type="component" value="Unassembled WGS sequence"/>
</dbReference>
<comment type="caution">
    <text evidence="10">The sequence shown here is derived from an EMBL/GenBank/DDBJ whole genome shotgun (WGS) entry which is preliminary data.</text>
</comment>
<comment type="similarity">
    <text evidence="2">Belongs to the major facilitator superfamily. TCR/Tet family.</text>
</comment>
<evidence type="ECO:0000256" key="1">
    <source>
        <dbReference type="ARBA" id="ARBA00004651"/>
    </source>
</evidence>
<keyword evidence="6 8" id="KW-1133">Transmembrane helix</keyword>
<keyword evidence="4" id="KW-1003">Cell membrane</keyword>
<evidence type="ECO:0000256" key="7">
    <source>
        <dbReference type="ARBA" id="ARBA00023136"/>
    </source>
</evidence>
<feature type="transmembrane region" description="Helical" evidence="8">
    <location>
        <begin position="98"/>
        <end position="117"/>
    </location>
</feature>
<feature type="transmembrane region" description="Helical" evidence="8">
    <location>
        <begin position="156"/>
        <end position="178"/>
    </location>
</feature>
<evidence type="ECO:0000256" key="5">
    <source>
        <dbReference type="ARBA" id="ARBA00022692"/>
    </source>
</evidence>
<comment type="subcellular location">
    <subcellularLocation>
        <location evidence="1">Cell membrane</location>
        <topology evidence="1">Multi-pass membrane protein</topology>
    </subcellularLocation>
</comment>
<dbReference type="InterPro" id="IPR011701">
    <property type="entry name" value="MFS"/>
</dbReference>
<evidence type="ECO:0000313" key="12">
    <source>
        <dbReference type="Proteomes" id="UP000235739"/>
    </source>
</evidence>